<reference evidence="4 5" key="1">
    <citation type="submission" date="2020-05" db="EMBL/GenBank/DDBJ databases">
        <title>FDA dAtabase for Regulatory Grade micrObial Sequences (FDA-ARGOS): Supporting development and validation of Infectious Disease Dx tests.</title>
        <authorList>
            <person name="Sproer C."/>
            <person name="Gronow S."/>
            <person name="Severitt S."/>
            <person name="Schroder I."/>
            <person name="Tallon L."/>
            <person name="Sadzewicz L."/>
            <person name="Zhao X."/>
            <person name="Vavikolanu K."/>
            <person name="Mehta A."/>
            <person name="Aluvathingal J."/>
            <person name="Nadendla S."/>
            <person name="Myers T."/>
            <person name="Yan Y."/>
            <person name="Sichtig H."/>
        </authorList>
    </citation>
    <scope>NUCLEOTIDE SEQUENCE [LARGE SCALE GENOMIC DNA]</scope>
    <source>
        <strain evidence="4 5">FDAARGOS_790</strain>
    </source>
</reference>
<dbReference type="RefSeq" id="WP_173148651.1">
    <property type="nucleotide sequence ID" value="NZ_CP053985.1"/>
</dbReference>
<sequence length="432" mass="47838">MHTLFGSIRRAMMAALFAVSLAAPLAHAQDPVKLTLWFTDSRAQYKTWLEKSAAEFRKTHPNVSFEIVQMSPNDAYIKWPASIAAGNQPDITWMFFAFSAWVNDIPGGALAPMDDVVNALGKEKFHPDGLSAWRYKDKYLGVPYTRQPFYLFWRKDKFAAAGLPAPKTWDDIVNAAKVLHKPEKGEYGIAIAGKNDWTVRQNFELVLYSNGGHLLTKDGKAAFDNDVGRKAIDIYTELFKYTPPGSLNAAYAEVNRSFATGTAAMAISLPVALSQFHDANPGKAGQVGALIPSDAGLALTMQNNKGWSVFEKSKHQAEAKKFVQFLYETEQYARGLEASALGGLALYDDKQAIEMYFDRVGSVKAYPDVVQTLLSNHSGYYSGIDWYGQNPKGGLVGSKGIVERNLNMHLAKKQDTAQTAQAIQRELREIFD</sequence>
<dbReference type="AlphaFoldDB" id="A0A7D4I4L2"/>
<dbReference type="PANTHER" id="PTHR43649:SF12">
    <property type="entry name" value="DIACETYLCHITOBIOSE BINDING PROTEIN DASA"/>
    <property type="match status" value="1"/>
</dbReference>
<dbReference type="PANTHER" id="PTHR43649">
    <property type="entry name" value="ARABINOSE-BINDING PROTEIN-RELATED"/>
    <property type="match status" value="1"/>
</dbReference>
<feature type="chain" id="PRO_5028977293" evidence="3">
    <location>
        <begin position="29"/>
        <end position="432"/>
    </location>
</feature>
<dbReference type="Pfam" id="PF01547">
    <property type="entry name" value="SBP_bac_1"/>
    <property type="match status" value="1"/>
</dbReference>
<dbReference type="CDD" id="cd13585">
    <property type="entry name" value="PBP2_TMBP_like"/>
    <property type="match status" value="1"/>
</dbReference>
<feature type="signal peptide" evidence="3">
    <location>
        <begin position="1"/>
        <end position="28"/>
    </location>
</feature>
<comment type="subcellular location">
    <subcellularLocation>
        <location evidence="1">Periplasm</location>
    </subcellularLocation>
</comment>
<keyword evidence="5" id="KW-1185">Reference proteome</keyword>
<dbReference type="Proteomes" id="UP000500970">
    <property type="component" value="Chromosome"/>
</dbReference>
<evidence type="ECO:0000256" key="3">
    <source>
        <dbReference type="SAM" id="SignalP"/>
    </source>
</evidence>
<evidence type="ECO:0000256" key="1">
    <source>
        <dbReference type="ARBA" id="ARBA00004418"/>
    </source>
</evidence>
<evidence type="ECO:0000256" key="2">
    <source>
        <dbReference type="ARBA" id="ARBA00008520"/>
    </source>
</evidence>
<keyword evidence="3" id="KW-0732">Signal</keyword>
<accession>A0A7D4I4L2</accession>
<dbReference type="InterPro" id="IPR050490">
    <property type="entry name" value="Bact_solute-bd_prot1"/>
</dbReference>
<protein>
    <submittedName>
        <fullName evidence="4">Sugar ABC transporter substrate-binding protein</fullName>
    </submittedName>
</protein>
<dbReference type="InterPro" id="IPR006059">
    <property type="entry name" value="SBP"/>
</dbReference>
<dbReference type="Gene3D" id="3.40.190.10">
    <property type="entry name" value="Periplasmic binding protein-like II"/>
    <property type="match status" value="1"/>
</dbReference>
<dbReference type="EMBL" id="CP053985">
    <property type="protein sequence ID" value="QKH38896.1"/>
    <property type="molecule type" value="Genomic_DNA"/>
</dbReference>
<dbReference type="SUPFAM" id="SSF53850">
    <property type="entry name" value="Periplasmic binding protein-like II"/>
    <property type="match status" value="1"/>
</dbReference>
<organism evidence="4 5">
    <name type="scientific">Achromobacter pestifer</name>
    <dbReference type="NCBI Taxonomy" id="1353889"/>
    <lineage>
        <taxon>Bacteria</taxon>
        <taxon>Pseudomonadati</taxon>
        <taxon>Pseudomonadota</taxon>
        <taxon>Betaproteobacteria</taxon>
        <taxon>Burkholderiales</taxon>
        <taxon>Alcaligenaceae</taxon>
        <taxon>Achromobacter</taxon>
    </lineage>
</organism>
<proteinExistence type="inferred from homology"/>
<evidence type="ECO:0000313" key="4">
    <source>
        <dbReference type="EMBL" id="QKH38896.1"/>
    </source>
</evidence>
<name>A0A7D4I4L2_9BURK</name>
<dbReference type="KEGG" id="apes:FOC84_29765"/>
<gene>
    <name evidence="4" type="ORF">FOC84_29765</name>
</gene>
<dbReference type="GO" id="GO:0042597">
    <property type="term" value="C:periplasmic space"/>
    <property type="evidence" value="ECO:0007669"/>
    <property type="project" value="UniProtKB-SubCell"/>
</dbReference>
<evidence type="ECO:0000313" key="5">
    <source>
        <dbReference type="Proteomes" id="UP000500970"/>
    </source>
</evidence>
<comment type="similarity">
    <text evidence="2">Belongs to the bacterial solute-binding protein 1 family.</text>
</comment>